<dbReference type="EMBL" id="MTAB01000028">
    <property type="protein sequence ID" value="OSI18144.1"/>
    <property type="molecule type" value="Genomic_DNA"/>
</dbReference>
<comment type="caution">
    <text evidence="1">The sequence shown here is derived from an EMBL/GenBank/DDBJ whole genome shotgun (WGS) entry which is preliminary data.</text>
</comment>
<organism evidence="1 2">
    <name type="scientific">Neisseria dumasiana</name>
    <dbReference type="NCBI Taxonomy" id="1931275"/>
    <lineage>
        <taxon>Bacteria</taxon>
        <taxon>Pseudomonadati</taxon>
        <taxon>Pseudomonadota</taxon>
        <taxon>Betaproteobacteria</taxon>
        <taxon>Neisseriales</taxon>
        <taxon>Neisseriaceae</taxon>
        <taxon>Neisseria</taxon>
    </lineage>
</organism>
<accession>A0A1X3DEK6</accession>
<dbReference type="Proteomes" id="UP000193303">
    <property type="component" value="Unassembled WGS sequence"/>
</dbReference>
<evidence type="ECO:0000313" key="1">
    <source>
        <dbReference type="EMBL" id="OSI18144.1"/>
    </source>
</evidence>
<dbReference type="RefSeq" id="WP_085356805.1">
    <property type="nucleotide sequence ID" value="NZ_MTAA01000021.1"/>
</dbReference>
<dbReference type="OrthoDB" id="9859863at2"/>
<protein>
    <submittedName>
        <fullName evidence="1">Uncharacterized protein</fullName>
    </submittedName>
</protein>
<gene>
    <name evidence="1" type="ORF">BV912_10235</name>
</gene>
<evidence type="ECO:0000313" key="2">
    <source>
        <dbReference type="Proteomes" id="UP000193303"/>
    </source>
</evidence>
<name>A0A1X3DEK6_9NEIS</name>
<proteinExistence type="predicted"/>
<sequence>MAIKLTLKYGGGEVDFLELLKFFRQNNNIVIVGDQNDVLEKHRKPYSLDYWLRTHGANQPNTKQATTEWLQENLYATGFFVEDQTNDPETGRNVKAVRLL</sequence>
<reference evidence="2" key="1">
    <citation type="submission" date="2017-01" db="EMBL/GenBank/DDBJ databases">
        <authorList>
            <person name="Mah S.A."/>
            <person name="Swanson W.J."/>
            <person name="Moy G.W."/>
            <person name="Vacquier V.D."/>
        </authorList>
    </citation>
    <scope>NUCLEOTIDE SEQUENCE [LARGE SCALE GENOMIC DNA]</scope>
    <source>
        <strain evidence="2">124861</strain>
    </source>
</reference>
<dbReference type="AlphaFoldDB" id="A0A1X3DEK6"/>